<feature type="transmembrane region" description="Helical" evidence="1">
    <location>
        <begin position="222"/>
        <end position="252"/>
    </location>
</feature>
<evidence type="ECO:0000313" key="3">
    <source>
        <dbReference type="EMBL" id="PPQ73632.1"/>
    </source>
</evidence>
<dbReference type="Proteomes" id="UP000284706">
    <property type="component" value="Unassembled WGS sequence"/>
</dbReference>
<gene>
    <name evidence="3" type="ORF">CVT26_010623</name>
</gene>
<accession>A0A409W567</accession>
<dbReference type="EMBL" id="NHYE01005393">
    <property type="protein sequence ID" value="PPQ73632.1"/>
    <property type="molecule type" value="Genomic_DNA"/>
</dbReference>
<reference evidence="3 4" key="1">
    <citation type="journal article" date="2018" name="Evol. Lett.">
        <title>Horizontal gene cluster transfer increased hallucinogenic mushroom diversity.</title>
        <authorList>
            <person name="Reynolds H.T."/>
            <person name="Vijayakumar V."/>
            <person name="Gluck-Thaler E."/>
            <person name="Korotkin H.B."/>
            <person name="Matheny P.B."/>
            <person name="Slot J.C."/>
        </authorList>
    </citation>
    <scope>NUCLEOTIDE SEQUENCE [LARGE SCALE GENOMIC DNA]</scope>
    <source>
        <strain evidence="3 4">SRW20</strain>
    </source>
</reference>
<dbReference type="InterPro" id="IPR045338">
    <property type="entry name" value="DUF6535"/>
</dbReference>
<evidence type="ECO:0000256" key="1">
    <source>
        <dbReference type="SAM" id="Phobius"/>
    </source>
</evidence>
<keyword evidence="1" id="KW-1133">Transmembrane helix</keyword>
<dbReference type="STRING" id="231916.A0A409W567"/>
<dbReference type="AlphaFoldDB" id="A0A409W567"/>
<keyword evidence="1" id="KW-0812">Transmembrane</keyword>
<feature type="domain" description="DUF6535" evidence="2">
    <location>
        <begin position="33"/>
        <end position="214"/>
    </location>
</feature>
<dbReference type="InParanoid" id="A0A409W567"/>
<comment type="caution">
    <text evidence="3">The sequence shown here is derived from an EMBL/GenBank/DDBJ whole genome shotgun (WGS) entry which is preliminary data.</text>
</comment>
<keyword evidence="1" id="KW-0472">Membrane</keyword>
<feature type="transmembrane region" description="Helical" evidence="1">
    <location>
        <begin position="191"/>
        <end position="216"/>
    </location>
</feature>
<dbReference type="Pfam" id="PF20153">
    <property type="entry name" value="DUF6535"/>
    <property type="match status" value="1"/>
</dbReference>
<evidence type="ECO:0000313" key="4">
    <source>
        <dbReference type="Proteomes" id="UP000284706"/>
    </source>
</evidence>
<organism evidence="3 4">
    <name type="scientific">Gymnopilus dilepis</name>
    <dbReference type="NCBI Taxonomy" id="231916"/>
    <lineage>
        <taxon>Eukaryota</taxon>
        <taxon>Fungi</taxon>
        <taxon>Dikarya</taxon>
        <taxon>Basidiomycota</taxon>
        <taxon>Agaricomycotina</taxon>
        <taxon>Agaricomycetes</taxon>
        <taxon>Agaricomycetidae</taxon>
        <taxon>Agaricales</taxon>
        <taxon>Agaricineae</taxon>
        <taxon>Hymenogastraceae</taxon>
        <taxon>Gymnopilus</taxon>
    </lineage>
</organism>
<proteinExistence type="predicted"/>
<feature type="transmembrane region" description="Helical" evidence="1">
    <location>
        <begin position="130"/>
        <end position="154"/>
    </location>
</feature>
<sequence>MASSSTSTTPNLSTQWKCGEGYQYPLTPDKDHWESLLNPLLEQDAEQCKAWREEVTNLLLFSGLFGAVLAAFIVVSYPTLHVHPSIEPDSDAAMIGLLRHIASRLDTIANVTSAHPIDAESLSSSSVPSIVINALWFTSLVLSLSTALIGIVSLQWLTEHERYPSALSSQEKFALFHMRAEGLRTWCVPQIFAILPLLLQLSLVLFFAGLIGFLLLSSLAVAIPVITIIVISLLFLLVTTVVPALQMFAFCLPLGYRKEAPPQCPYKSPQSKAFQRIIIYSGSLIRFYFHFVKSLNKIHYNISWYFGGGKARQGPLVDPSGLEFLLAAIFEARNAKSWVAFDLSWLVLRDACARCIFEGSGYINEFHATCLAKIGPLYDSARAVYSLISEYRGDANMSKTYFCLDDLTSLAITGQTTADAYGNNRYLQNVLFSADLKKGLSTFSDYFDDPSSEFMQDENRFIFLSRHPHLSPNHLRHFAELHVRMMNYLYIQSPPRSTKSNLPSERPTYPNVHLLNFYSMKNTDEQVQFFDDHIHSQFSSVVDAFFTIASDNNVSEIDLLRSFYGQPFGAMFQSLAIGQPKKSASDTLRTLALAMKILFAQNPGRRSDYLFYAAAFYARAHWLESDTDEWDQNEHAKDLVTALHTYANSDHNRDRELGKRLGIPDSHDLWWEFLNT</sequence>
<feature type="transmembrane region" description="Helical" evidence="1">
    <location>
        <begin position="58"/>
        <end position="80"/>
    </location>
</feature>
<name>A0A409W567_9AGAR</name>
<evidence type="ECO:0000259" key="2">
    <source>
        <dbReference type="Pfam" id="PF20153"/>
    </source>
</evidence>
<keyword evidence="4" id="KW-1185">Reference proteome</keyword>
<protein>
    <recommendedName>
        <fullName evidence="2">DUF6535 domain-containing protein</fullName>
    </recommendedName>
</protein>